<feature type="transmembrane region" description="Helical" evidence="1">
    <location>
        <begin position="227"/>
        <end position="245"/>
    </location>
</feature>
<feature type="transmembrane region" description="Helical" evidence="1">
    <location>
        <begin position="378"/>
        <end position="396"/>
    </location>
</feature>
<feature type="transmembrane region" description="Helical" evidence="1">
    <location>
        <begin position="143"/>
        <end position="162"/>
    </location>
</feature>
<feature type="transmembrane region" description="Helical" evidence="1">
    <location>
        <begin position="285"/>
        <end position="301"/>
    </location>
</feature>
<dbReference type="HOGENOM" id="CLU_512805_0_0_11"/>
<keyword evidence="4" id="KW-1185">Reference proteome</keyword>
<reference evidence="3 4" key="2">
    <citation type="journal article" date="2011" name="Stand. Genomic Sci.">
        <title>Complete genome sequence of Tsukamurella paurometabola type strain (no. 33).</title>
        <authorList>
            <person name="Munk A.C."/>
            <person name="Lapidus A."/>
            <person name="Lucas S."/>
            <person name="Nolan M."/>
            <person name="Tice H."/>
            <person name="Cheng J.F."/>
            <person name="Del Rio T.G."/>
            <person name="Goodwin L."/>
            <person name="Pitluck S."/>
            <person name="Liolios K."/>
            <person name="Huntemann M."/>
            <person name="Ivanova N."/>
            <person name="Mavromatis K."/>
            <person name="Mikhailova N."/>
            <person name="Pati A."/>
            <person name="Chen A."/>
            <person name="Palaniappan K."/>
            <person name="Tapia R."/>
            <person name="Han C."/>
            <person name="Land M."/>
            <person name="Hauser L."/>
            <person name="Chang Y.J."/>
            <person name="Jeffries C.D."/>
            <person name="Brettin T."/>
            <person name="Yasawong M."/>
            <person name="Brambilla E.M."/>
            <person name="Rohde M."/>
            <person name="Sikorski J."/>
            <person name="Goker M."/>
            <person name="Detter J.C."/>
            <person name="Woyke T."/>
            <person name="Bristow J."/>
            <person name="Eisen J.A."/>
            <person name="Markowitz V."/>
            <person name="Hugenholtz P."/>
            <person name="Kyrpides N.C."/>
            <person name="Klenk H.P."/>
        </authorList>
    </citation>
    <scope>NUCLEOTIDE SEQUENCE [LARGE SCALE GENOMIC DNA]</scope>
    <source>
        <strain evidence="4">ATCC 8368 / DSM 20162 / CCUG 35730 / CIP 100753 / JCM 10117 / KCTC 9821 / NBRC 16120 / NCIMB 702349 / NCTC 13040</strain>
    </source>
</reference>
<reference evidence="4" key="1">
    <citation type="submission" date="2010-03" db="EMBL/GenBank/DDBJ databases">
        <title>The complete chromosome of Tsukamurella paurometabola DSM 20162.</title>
        <authorList>
            <consortium name="US DOE Joint Genome Institute (JGI-PGF)"/>
            <person name="Lucas S."/>
            <person name="Copeland A."/>
            <person name="Lapidus A."/>
            <person name="Glavina del Rio T."/>
            <person name="Dalin E."/>
            <person name="Tice H."/>
            <person name="Bruce D."/>
            <person name="Goodwin L."/>
            <person name="Pitluck S."/>
            <person name="Kyrpides N."/>
            <person name="Mavromatis K."/>
            <person name="Ivanova N."/>
            <person name="Mikhailova N."/>
            <person name="Munk A.C."/>
            <person name="Brettin T."/>
            <person name="Detter J.C."/>
            <person name="Tapia R."/>
            <person name="Han C."/>
            <person name="Larimer F."/>
            <person name="Land M."/>
            <person name="Hauser L."/>
            <person name="Markowitz V."/>
            <person name="Cheng J.-F."/>
            <person name="Hugenholtz P."/>
            <person name="Woyke T."/>
            <person name="Wu D."/>
            <person name="Jando M."/>
            <person name="Brambilla E."/>
            <person name="Klenk H.-P."/>
            <person name="Eisen J.A."/>
        </authorList>
    </citation>
    <scope>NUCLEOTIDE SEQUENCE [LARGE SCALE GENOMIC DNA]</scope>
    <source>
        <strain evidence="4">ATCC 8368 / DSM 20162 / CCUG 35730 / CIP 100753 / JCM 10117 / KCTC 9821 / NBRC 16120 / NCIMB 702349 / NCTC 13040</strain>
    </source>
</reference>
<feature type="transmembrane region" description="Helical" evidence="1">
    <location>
        <begin position="68"/>
        <end position="86"/>
    </location>
</feature>
<dbReference type="PANTHER" id="PTHR23028">
    <property type="entry name" value="ACETYLTRANSFERASE"/>
    <property type="match status" value="1"/>
</dbReference>
<feature type="transmembrane region" description="Helical" evidence="1">
    <location>
        <begin position="313"/>
        <end position="332"/>
    </location>
</feature>
<evidence type="ECO:0000259" key="2">
    <source>
        <dbReference type="Pfam" id="PF01757"/>
    </source>
</evidence>
<dbReference type="KEGG" id="tpr:Tpau_3492"/>
<dbReference type="PANTHER" id="PTHR23028:SF53">
    <property type="entry name" value="ACYL_TRANSF_3 DOMAIN-CONTAINING PROTEIN"/>
    <property type="match status" value="1"/>
</dbReference>
<organism evidence="3 4">
    <name type="scientific">Tsukamurella paurometabola (strain ATCC 8368 / DSM 20162 / CCUG 35730 / CIP 100753 / JCM 10117 / KCTC 9821 / NBRC 16120 / NCIMB 702349 / NCTC 13040)</name>
    <name type="common">Corynebacterium paurometabolum</name>
    <dbReference type="NCBI Taxonomy" id="521096"/>
    <lineage>
        <taxon>Bacteria</taxon>
        <taxon>Bacillati</taxon>
        <taxon>Actinomycetota</taxon>
        <taxon>Actinomycetes</taxon>
        <taxon>Mycobacteriales</taxon>
        <taxon>Tsukamurellaceae</taxon>
        <taxon>Tsukamurella</taxon>
    </lineage>
</organism>
<feature type="transmembrane region" description="Helical" evidence="1">
    <location>
        <begin position="416"/>
        <end position="437"/>
    </location>
</feature>
<sequence>MIRAIPRWRTSTGAVLITLAAGLVCLLVVDLAGLDTTWWALGAIGLAQASVALWSWSRITHEQRTRRVDLVLLYVFLFTLWGFVLINDHAVIPYSAVFVLGVVAFVVAGPLTTLVQRVAAGTTDRPAGPIAAAAPGAHNRTRYPLDVVRALGGLWVLAYHCYDNQRSGIIGGIATTVELSDRIAKASDFAVSMFFVISGFVIFLPLARNALAGKPLRSGRRLMLHRVARLLPLYIAVIVAVWVVTNPVLPGRWTDLALHLTMLQVYRDDSIFSINGPAWSLAVEFHFYLAMALATPLLAWACTRLPRRWRFGVLWAVPVGLIAVGVWWASFVGPRYRLGTSDSMWFGPLSKAAIFGLGCALALIVASGGVVRRPLWRGTMFVFGTLIVVMSASAMQPPKVNPRPDELYVNTVEASFFLNFHAVAAFFIIGAIVLAPAGVSPRWLHWRPLVAVGTWSYGLYLLHEPVIRLLRWLHLLPPQMGGRWDWLISTAIVAPISIALAYLSFRTIERSGMAVLRVIERRQATPERMSA</sequence>
<dbReference type="InterPro" id="IPR050879">
    <property type="entry name" value="Acyltransferase_3"/>
</dbReference>
<evidence type="ECO:0000313" key="4">
    <source>
        <dbReference type="Proteomes" id="UP000001213"/>
    </source>
</evidence>
<dbReference type="RefSeq" id="WP_013128068.1">
    <property type="nucleotide sequence ID" value="NC_014158.1"/>
</dbReference>
<keyword evidence="3" id="KW-0808">Transferase</keyword>
<keyword evidence="3" id="KW-0012">Acyltransferase</keyword>
<name>D5UX52_TSUPD</name>
<dbReference type="AlphaFoldDB" id="D5UX52"/>
<dbReference type="eggNOG" id="COG1835">
    <property type="taxonomic scope" value="Bacteria"/>
</dbReference>
<protein>
    <submittedName>
        <fullName evidence="3">Acyltransferase 3</fullName>
    </submittedName>
</protein>
<dbReference type="Proteomes" id="UP000001213">
    <property type="component" value="Chromosome"/>
</dbReference>
<dbReference type="InterPro" id="IPR002656">
    <property type="entry name" value="Acyl_transf_3_dom"/>
</dbReference>
<dbReference type="STRING" id="521096.Tpau_3492"/>
<feature type="transmembrane region" description="Helical" evidence="1">
    <location>
        <begin position="189"/>
        <end position="207"/>
    </location>
</feature>
<feature type="domain" description="Acyltransferase 3" evidence="2">
    <location>
        <begin position="145"/>
        <end position="503"/>
    </location>
</feature>
<dbReference type="EMBL" id="CP001966">
    <property type="protein sequence ID" value="ADG80071.1"/>
    <property type="molecule type" value="Genomic_DNA"/>
</dbReference>
<feature type="transmembrane region" description="Helical" evidence="1">
    <location>
        <begin position="352"/>
        <end position="371"/>
    </location>
</feature>
<feature type="transmembrane region" description="Helical" evidence="1">
    <location>
        <begin position="12"/>
        <end position="32"/>
    </location>
</feature>
<dbReference type="GO" id="GO:0016747">
    <property type="term" value="F:acyltransferase activity, transferring groups other than amino-acyl groups"/>
    <property type="evidence" value="ECO:0007669"/>
    <property type="project" value="InterPro"/>
</dbReference>
<gene>
    <name evidence="3" type="ordered locus">Tpau_3492</name>
</gene>
<feature type="transmembrane region" description="Helical" evidence="1">
    <location>
        <begin position="92"/>
        <end position="115"/>
    </location>
</feature>
<accession>D5UX52</accession>
<dbReference type="GO" id="GO:0016020">
    <property type="term" value="C:membrane"/>
    <property type="evidence" value="ECO:0007669"/>
    <property type="project" value="TreeGrafter"/>
</dbReference>
<proteinExistence type="predicted"/>
<feature type="transmembrane region" description="Helical" evidence="1">
    <location>
        <begin position="38"/>
        <end position="56"/>
    </location>
</feature>
<dbReference type="Pfam" id="PF01757">
    <property type="entry name" value="Acyl_transf_3"/>
    <property type="match status" value="1"/>
</dbReference>
<feature type="transmembrane region" description="Helical" evidence="1">
    <location>
        <begin position="444"/>
        <end position="463"/>
    </location>
</feature>
<evidence type="ECO:0000256" key="1">
    <source>
        <dbReference type="SAM" id="Phobius"/>
    </source>
</evidence>
<keyword evidence="1" id="KW-0472">Membrane</keyword>
<evidence type="ECO:0000313" key="3">
    <source>
        <dbReference type="EMBL" id="ADG80071.1"/>
    </source>
</evidence>
<keyword evidence="1" id="KW-0812">Transmembrane</keyword>
<feature type="transmembrane region" description="Helical" evidence="1">
    <location>
        <begin position="483"/>
        <end position="503"/>
    </location>
</feature>
<keyword evidence="1" id="KW-1133">Transmembrane helix</keyword>
<dbReference type="GO" id="GO:0009103">
    <property type="term" value="P:lipopolysaccharide biosynthetic process"/>
    <property type="evidence" value="ECO:0007669"/>
    <property type="project" value="TreeGrafter"/>
</dbReference>